<feature type="region of interest" description="Disordered" evidence="2">
    <location>
        <begin position="1"/>
        <end position="20"/>
    </location>
</feature>
<feature type="transmembrane region" description="Helical" evidence="3">
    <location>
        <begin position="84"/>
        <end position="106"/>
    </location>
</feature>
<gene>
    <name evidence="5" type="primary">CAT5_2</name>
    <name evidence="5" type="ORF">CFP56_025345</name>
</gene>
<organism evidence="5 6">
    <name type="scientific">Quercus suber</name>
    <name type="common">Cork oak</name>
    <dbReference type="NCBI Taxonomy" id="58331"/>
    <lineage>
        <taxon>Eukaryota</taxon>
        <taxon>Viridiplantae</taxon>
        <taxon>Streptophyta</taxon>
        <taxon>Embryophyta</taxon>
        <taxon>Tracheophyta</taxon>
        <taxon>Spermatophyta</taxon>
        <taxon>Magnoliopsida</taxon>
        <taxon>eudicotyledons</taxon>
        <taxon>Gunneridae</taxon>
        <taxon>Pentapetalae</taxon>
        <taxon>rosids</taxon>
        <taxon>fabids</taxon>
        <taxon>Fagales</taxon>
        <taxon>Fagaceae</taxon>
        <taxon>Quercus</taxon>
    </lineage>
</organism>
<reference evidence="5 6" key="1">
    <citation type="journal article" date="2018" name="Sci. Data">
        <title>The draft genome sequence of cork oak.</title>
        <authorList>
            <person name="Ramos A.M."/>
            <person name="Usie A."/>
            <person name="Barbosa P."/>
            <person name="Barros P.M."/>
            <person name="Capote T."/>
            <person name="Chaves I."/>
            <person name="Simoes F."/>
            <person name="Abreu I."/>
            <person name="Carrasquinho I."/>
            <person name="Faro C."/>
            <person name="Guimaraes J.B."/>
            <person name="Mendonca D."/>
            <person name="Nobrega F."/>
            <person name="Rodrigues L."/>
            <person name="Saibo N.J.M."/>
            <person name="Varela M.C."/>
            <person name="Egas C."/>
            <person name="Matos J."/>
            <person name="Miguel C.M."/>
            <person name="Oliveira M.M."/>
            <person name="Ricardo C.P."/>
            <person name="Goncalves S."/>
        </authorList>
    </citation>
    <scope>NUCLEOTIDE SEQUENCE [LARGE SCALE GENOMIC DNA]</scope>
    <source>
        <strain evidence="6">cv. HL8</strain>
    </source>
</reference>
<name>A0AAW0K456_QUESU</name>
<protein>
    <submittedName>
        <fullName evidence="5">Cationic amino acid transporter 5</fullName>
    </submittedName>
</protein>
<dbReference type="Proteomes" id="UP000237347">
    <property type="component" value="Unassembled WGS sequence"/>
</dbReference>
<comment type="similarity">
    <text evidence="1">Belongs to the amino acid-polyamine-organocation (APC) superfamily. Cationic amino acid transporter (CAT) (TC 2.A.3.3) family.</text>
</comment>
<dbReference type="EMBL" id="PKMF04000402">
    <property type="protein sequence ID" value="KAK7833698.1"/>
    <property type="molecule type" value="Genomic_DNA"/>
</dbReference>
<evidence type="ECO:0000256" key="1">
    <source>
        <dbReference type="ARBA" id="ARBA00008572"/>
    </source>
</evidence>
<dbReference type="GO" id="GO:0005886">
    <property type="term" value="C:plasma membrane"/>
    <property type="evidence" value="ECO:0007669"/>
    <property type="project" value="TreeGrafter"/>
</dbReference>
<dbReference type="Pfam" id="PF13906">
    <property type="entry name" value="AA_permease_C"/>
    <property type="match status" value="1"/>
</dbReference>
<keyword evidence="3" id="KW-0812">Transmembrane</keyword>
<accession>A0AAW0K456</accession>
<dbReference type="PANTHER" id="PTHR43243">
    <property type="entry name" value="INNER MEMBRANE TRANSPORTER YGJI-RELATED"/>
    <property type="match status" value="1"/>
</dbReference>
<dbReference type="PANTHER" id="PTHR43243:SF22">
    <property type="entry name" value="CATIONIC AMINO ACID TRANSPORTER 5"/>
    <property type="match status" value="1"/>
</dbReference>
<evidence type="ECO:0000256" key="3">
    <source>
        <dbReference type="SAM" id="Phobius"/>
    </source>
</evidence>
<feature type="transmembrane region" description="Helical" evidence="3">
    <location>
        <begin position="143"/>
        <end position="164"/>
    </location>
</feature>
<keyword evidence="3" id="KW-0472">Membrane</keyword>
<dbReference type="GO" id="GO:0015189">
    <property type="term" value="F:L-lysine transmembrane transporter activity"/>
    <property type="evidence" value="ECO:0007669"/>
    <property type="project" value="TreeGrafter"/>
</dbReference>
<evidence type="ECO:0000256" key="2">
    <source>
        <dbReference type="SAM" id="MobiDB-lite"/>
    </source>
</evidence>
<evidence type="ECO:0000313" key="5">
    <source>
        <dbReference type="EMBL" id="KAK7833698.1"/>
    </source>
</evidence>
<sequence length="213" mass="23573">MGKVSGSSCCPKGDDNCSSGRDTRTGTILILHEMKMRLVFHNFHLIQPSFVCPTKDRNPISTTLLSCLLSQVPLFFSSGMDVLAPVRTLFILIMMAVALLVRRYYVREITPQINLPKLAIFLLMFIASSMATSVYGGLKNNGWLGYTVTVHLRFLGTAGISMFFPQQRMPKLCGIPPVPWFPSLSIATNIFLIGSLSSEAFIRFGICSLVMLI</sequence>
<dbReference type="AlphaFoldDB" id="A0AAW0K456"/>
<feature type="transmembrane region" description="Helical" evidence="3">
    <location>
        <begin position="118"/>
        <end position="137"/>
    </location>
</feature>
<dbReference type="InterPro" id="IPR029485">
    <property type="entry name" value="CAT_C"/>
</dbReference>
<evidence type="ECO:0000259" key="4">
    <source>
        <dbReference type="Pfam" id="PF13906"/>
    </source>
</evidence>
<proteinExistence type="inferred from homology"/>
<keyword evidence="6" id="KW-1185">Reference proteome</keyword>
<dbReference type="GO" id="GO:0005313">
    <property type="term" value="F:L-glutamate transmembrane transporter activity"/>
    <property type="evidence" value="ECO:0007669"/>
    <property type="project" value="TreeGrafter"/>
</dbReference>
<evidence type="ECO:0000313" key="6">
    <source>
        <dbReference type="Proteomes" id="UP000237347"/>
    </source>
</evidence>
<comment type="caution">
    <text evidence="5">The sequence shown here is derived from an EMBL/GenBank/DDBJ whole genome shotgun (WGS) entry which is preliminary data.</text>
</comment>
<feature type="domain" description="Cationic amino acid transporter C-terminal" evidence="4">
    <location>
        <begin position="175"/>
        <end position="213"/>
    </location>
</feature>
<keyword evidence="3" id="KW-1133">Transmembrane helix</keyword>